<keyword evidence="1" id="KW-1133">Transmembrane helix</keyword>
<dbReference type="Proteomes" id="UP000321129">
    <property type="component" value="Unassembled WGS sequence"/>
</dbReference>
<dbReference type="Pfam" id="PF09948">
    <property type="entry name" value="PpoB2"/>
    <property type="match status" value="1"/>
</dbReference>
<keyword evidence="1" id="KW-0812">Transmembrane</keyword>
<dbReference type="RefSeq" id="WP_147121841.1">
    <property type="nucleotide sequence ID" value="NZ_VOPY01000001.1"/>
</dbReference>
<evidence type="ECO:0000313" key="3">
    <source>
        <dbReference type="Proteomes" id="UP000321129"/>
    </source>
</evidence>
<reference evidence="2 3" key="1">
    <citation type="submission" date="2019-08" db="EMBL/GenBank/DDBJ databases">
        <title>Sphingorhabdus soil sp. nov., isolated from arctic soil.</title>
        <authorList>
            <person name="Liu Y."/>
        </authorList>
    </citation>
    <scope>NUCLEOTIDE SEQUENCE [LARGE SCALE GENOMIC DNA]</scope>
    <source>
        <strain evidence="2 3">D-2Q-5-6</strain>
    </source>
</reference>
<accession>A0A5C6UN76</accession>
<evidence type="ECO:0000313" key="2">
    <source>
        <dbReference type="EMBL" id="TXC74004.1"/>
    </source>
</evidence>
<sequence length="264" mass="27773">MGRIAEAALARHRAITMAALALLVIIAWAWIALGAGMGMPIHAALALFPHNPTTMPAIGSMAGSTPGFALTFSMWWVMMIAMMLPSAAPTVLLYARASHRRTGDPEPPTAIFVLGYLIVWGGFSALAALGQSWLQAHALMGAMTMQSASRWLSAIVLLAAGAFQLSPLKDACLASCRNPAAFISRHYRPGAAGAIRLGLIHGGYCLGCCWLLMGILFVGGTMNLAWIALLTLFVAAEKMLPHGRRIAIASGIGLIGWGVATLLV</sequence>
<feature type="transmembrane region" description="Helical" evidence="1">
    <location>
        <begin position="210"/>
        <end position="234"/>
    </location>
</feature>
<protein>
    <submittedName>
        <fullName evidence="2">DUF2182 domain-containing protein</fullName>
    </submittedName>
</protein>
<dbReference type="OrthoDB" id="164118at2"/>
<comment type="caution">
    <text evidence="2">The sequence shown here is derived from an EMBL/GenBank/DDBJ whole genome shotgun (WGS) entry which is preliminary data.</text>
</comment>
<feature type="transmembrane region" description="Helical" evidence="1">
    <location>
        <begin position="107"/>
        <end position="128"/>
    </location>
</feature>
<feature type="transmembrane region" description="Helical" evidence="1">
    <location>
        <begin position="246"/>
        <end position="263"/>
    </location>
</feature>
<dbReference type="EMBL" id="VOPY01000001">
    <property type="protein sequence ID" value="TXC74004.1"/>
    <property type="molecule type" value="Genomic_DNA"/>
</dbReference>
<dbReference type="AlphaFoldDB" id="A0A5C6UN76"/>
<name>A0A5C6UN76_9SPHN</name>
<proteinExistence type="predicted"/>
<feature type="transmembrane region" description="Helical" evidence="1">
    <location>
        <begin position="68"/>
        <end position="95"/>
    </location>
</feature>
<keyword evidence="3" id="KW-1185">Reference proteome</keyword>
<organism evidence="2 3">
    <name type="scientific">Flavisphingopyxis soli</name>
    <dbReference type="NCBI Taxonomy" id="2601267"/>
    <lineage>
        <taxon>Bacteria</taxon>
        <taxon>Pseudomonadati</taxon>
        <taxon>Pseudomonadota</taxon>
        <taxon>Alphaproteobacteria</taxon>
        <taxon>Sphingomonadales</taxon>
        <taxon>Sphingopyxidaceae</taxon>
        <taxon>Flavisphingopyxis</taxon>
    </lineage>
</organism>
<evidence type="ECO:0000256" key="1">
    <source>
        <dbReference type="SAM" id="Phobius"/>
    </source>
</evidence>
<feature type="transmembrane region" description="Helical" evidence="1">
    <location>
        <begin position="20"/>
        <end position="48"/>
    </location>
</feature>
<gene>
    <name evidence="2" type="ORF">FSZ31_04595</name>
</gene>
<dbReference type="InterPro" id="IPR018688">
    <property type="entry name" value="PpoB2-like"/>
</dbReference>
<keyword evidence="1" id="KW-0472">Membrane</keyword>